<dbReference type="AlphaFoldDB" id="A0A2J6TBT4"/>
<dbReference type="PROSITE" id="PS50011">
    <property type="entry name" value="PROTEIN_KINASE_DOM"/>
    <property type="match status" value="1"/>
</dbReference>
<dbReference type="InterPro" id="IPR011009">
    <property type="entry name" value="Kinase-like_dom_sf"/>
</dbReference>
<dbReference type="SMART" id="SM00220">
    <property type="entry name" value="S_TKc"/>
    <property type="match status" value="1"/>
</dbReference>
<dbReference type="STRING" id="1095630.A0A2J6TBT4"/>
<evidence type="ECO:0000313" key="2">
    <source>
        <dbReference type="EMBL" id="PMD60422.1"/>
    </source>
</evidence>
<dbReference type="EMBL" id="KZ613790">
    <property type="protein sequence ID" value="PMD60422.1"/>
    <property type="molecule type" value="Genomic_DNA"/>
</dbReference>
<proteinExistence type="predicted"/>
<organism evidence="2 3">
    <name type="scientific">Hyaloscypha bicolor E</name>
    <dbReference type="NCBI Taxonomy" id="1095630"/>
    <lineage>
        <taxon>Eukaryota</taxon>
        <taxon>Fungi</taxon>
        <taxon>Dikarya</taxon>
        <taxon>Ascomycota</taxon>
        <taxon>Pezizomycotina</taxon>
        <taxon>Leotiomycetes</taxon>
        <taxon>Helotiales</taxon>
        <taxon>Hyaloscyphaceae</taxon>
        <taxon>Hyaloscypha</taxon>
        <taxon>Hyaloscypha bicolor</taxon>
    </lineage>
</organism>
<dbReference type="RefSeq" id="XP_024737326.1">
    <property type="nucleotide sequence ID" value="XM_024872455.1"/>
</dbReference>
<dbReference type="GO" id="GO:0005524">
    <property type="term" value="F:ATP binding"/>
    <property type="evidence" value="ECO:0007669"/>
    <property type="project" value="InterPro"/>
</dbReference>
<keyword evidence="2" id="KW-0808">Transferase</keyword>
<dbReference type="PANTHER" id="PTHR24359">
    <property type="entry name" value="SERINE/THREONINE-PROTEIN KINASE SBK1"/>
    <property type="match status" value="1"/>
</dbReference>
<sequence>MRATFSDSDAGATDLGELLMHSAKRAKNGELFWPFGILCRLLTRDRIDHVLQSLTIFLNGRPSNFTVDMIGPIYESAEVAPGLEEPIRHNEVVALRDEGQRRLRILAILLLLDRLQDILDFVDSGVTDADLPLEIDEEHSAILANGRATSLGCLLLWRPFLKRSFLREQFSVKTKFFEEPTIDTVHHYRLDEQDILPFLEADDTRSLAPMTGAFGEIVSVIIDPLSHNFQRLLNDISIQSRVFAVKQLYSGEAVTKQDFWREVSALRRFNGAFHNRHLVTILTTYEQNGRLHIVFPLAKGSLPTYWRVVPGSLAQPTAPDTRGLQWLAAQILGLAEALKFVQNPEEDVFGIHGDVKPSNILWYPIETSSETSSGRLVLSDFGASTIYRRHTNLTKALAVTATYRPPEFDFIDRPRSRTWDIWSFGCVLLEMVCWVFDGIDGVTAFSADRMSNMVDHFEDAFFKVLNHTGPEKPSVIKVKEQVTRKISALHADPRCSSYIHKLLDLIEHDMLIVQASDRASVSADAGDINLTAHVAGIDGSKGDPVPEYITATKTEVARLHRIYAPELVERLKSINSKNVSPGANGASSGRRQDDLGNIFVAPAIYANPGKALYTVAWPS</sequence>
<dbReference type="Pfam" id="PF00069">
    <property type="entry name" value="Pkinase"/>
    <property type="match status" value="1"/>
</dbReference>
<dbReference type="Gene3D" id="1.10.510.10">
    <property type="entry name" value="Transferase(Phosphotransferase) domain 1"/>
    <property type="match status" value="1"/>
</dbReference>
<accession>A0A2J6TBT4</accession>
<keyword evidence="2" id="KW-0418">Kinase</keyword>
<dbReference type="OrthoDB" id="1046782at2759"/>
<gene>
    <name evidence="2" type="ORF">K444DRAFT_392462</name>
</gene>
<evidence type="ECO:0000313" key="3">
    <source>
        <dbReference type="Proteomes" id="UP000235371"/>
    </source>
</evidence>
<name>A0A2J6TBT4_9HELO</name>
<dbReference type="Proteomes" id="UP000235371">
    <property type="component" value="Unassembled WGS sequence"/>
</dbReference>
<evidence type="ECO:0000259" key="1">
    <source>
        <dbReference type="PROSITE" id="PS50011"/>
    </source>
</evidence>
<dbReference type="PANTHER" id="PTHR24359:SF37">
    <property type="entry name" value="PROTEIN KINASE DOMAIN-CONTAINING PROTEIN"/>
    <property type="match status" value="1"/>
</dbReference>
<dbReference type="SUPFAM" id="SSF56112">
    <property type="entry name" value="Protein kinase-like (PK-like)"/>
    <property type="match status" value="1"/>
</dbReference>
<reference evidence="2 3" key="1">
    <citation type="submission" date="2016-04" db="EMBL/GenBank/DDBJ databases">
        <title>A degradative enzymes factory behind the ericoid mycorrhizal symbiosis.</title>
        <authorList>
            <consortium name="DOE Joint Genome Institute"/>
            <person name="Martino E."/>
            <person name="Morin E."/>
            <person name="Grelet G."/>
            <person name="Kuo A."/>
            <person name="Kohler A."/>
            <person name="Daghino S."/>
            <person name="Barry K."/>
            <person name="Choi C."/>
            <person name="Cichocki N."/>
            <person name="Clum A."/>
            <person name="Copeland A."/>
            <person name="Hainaut M."/>
            <person name="Haridas S."/>
            <person name="Labutti K."/>
            <person name="Lindquist E."/>
            <person name="Lipzen A."/>
            <person name="Khouja H.-R."/>
            <person name="Murat C."/>
            <person name="Ohm R."/>
            <person name="Olson A."/>
            <person name="Spatafora J."/>
            <person name="Veneault-Fourrey C."/>
            <person name="Henrissat B."/>
            <person name="Grigoriev I."/>
            <person name="Martin F."/>
            <person name="Perotto S."/>
        </authorList>
    </citation>
    <scope>NUCLEOTIDE SEQUENCE [LARGE SCALE GENOMIC DNA]</scope>
    <source>
        <strain evidence="2 3">E</strain>
    </source>
</reference>
<keyword evidence="3" id="KW-1185">Reference proteome</keyword>
<protein>
    <submittedName>
        <fullName evidence="2">Kinase-like protein</fullName>
    </submittedName>
</protein>
<dbReference type="CDD" id="cd00180">
    <property type="entry name" value="PKc"/>
    <property type="match status" value="1"/>
</dbReference>
<dbReference type="InParanoid" id="A0A2J6TBT4"/>
<feature type="domain" description="Protein kinase" evidence="1">
    <location>
        <begin position="203"/>
        <end position="511"/>
    </location>
</feature>
<dbReference type="GO" id="GO:0004674">
    <property type="term" value="F:protein serine/threonine kinase activity"/>
    <property type="evidence" value="ECO:0007669"/>
    <property type="project" value="TreeGrafter"/>
</dbReference>
<dbReference type="InterPro" id="IPR000719">
    <property type="entry name" value="Prot_kinase_dom"/>
</dbReference>
<dbReference type="GeneID" id="36580536"/>